<dbReference type="InterPro" id="IPR022495">
    <property type="entry name" value="Bud32"/>
</dbReference>
<evidence type="ECO:0000256" key="10">
    <source>
        <dbReference type="ARBA" id="ARBA00048679"/>
    </source>
</evidence>
<evidence type="ECO:0000313" key="12">
    <source>
        <dbReference type="Proteomes" id="UP001608902"/>
    </source>
</evidence>
<evidence type="ECO:0000256" key="9">
    <source>
        <dbReference type="ARBA" id="ARBA00047899"/>
    </source>
</evidence>
<dbReference type="FunFam" id="3.30.200.20:FF:000201">
    <property type="entry name" value="TP53-regulating kinase isoform X1"/>
    <property type="match status" value="1"/>
</dbReference>
<proteinExistence type="inferred from homology"/>
<dbReference type="AlphaFoldDB" id="A0ABD6E4P5"/>
<accession>A0ABD6E4P5</accession>
<dbReference type="EMBL" id="JBGFUD010000211">
    <property type="protein sequence ID" value="MFH4973996.1"/>
    <property type="molecule type" value="Genomic_DNA"/>
</dbReference>
<evidence type="ECO:0000256" key="3">
    <source>
        <dbReference type="ARBA" id="ARBA00022527"/>
    </source>
</evidence>
<dbReference type="Gene3D" id="1.10.510.10">
    <property type="entry name" value="Transferase(Phosphotransferase) domain 1"/>
    <property type="match status" value="1"/>
</dbReference>
<keyword evidence="6" id="KW-0547">Nucleotide-binding</keyword>
<keyword evidence="7" id="KW-0418">Kinase</keyword>
<dbReference type="Gene3D" id="3.30.200.20">
    <property type="entry name" value="Phosphorylase Kinase, domain 1"/>
    <property type="match status" value="1"/>
</dbReference>
<dbReference type="EC" id="2.7.11.1" evidence="2"/>
<evidence type="ECO:0000313" key="11">
    <source>
        <dbReference type="EMBL" id="MFH4973996.1"/>
    </source>
</evidence>
<dbReference type="NCBIfam" id="TIGR03724">
    <property type="entry name" value="arch_bud32"/>
    <property type="match status" value="1"/>
</dbReference>
<dbReference type="GO" id="GO:0000408">
    <property type="term" value="C:EKC/KEOPS complex"/>
    <property type="evidence" value="ECO:0007669"/>
    <property type="project" value="UniProtKB-ARBA"/>
</dbReference>
<keyword evidence="12" id="KW-1185">Reference proteome</keyword>
<dbReference type="GO" id="GO:0008033">
    <property type="term" value="P:tRNA processing"/>
    <property type="evidence" value="ECO:0007669"/>
    <property type="project" value="UniProtKB-KW"/>
</dbReference>
<dbReference type="InterPro" id="IPR008266">
    <property type="entry name" value="Tyr_kinase_AS"/>
</dbReference>
<comment type="similarity">
    <text evidence="1">Belongs to the protein kinase superfamily. BUD32 family.</text>
</comment>
<evidence type="ECO:0000256" key="8">
    <source>
        <dbReference type="ARBA" id="ARBA00022840"/>
    </source>
</evidence>
<reference evidence="11 12" key="1">
    <citation type="submission" date="2024-08" db="EMBL/GenBank/DDBJ databases">
        <title>Gnathostoma spinigerum genome.</title>
        <authorList>
            <person name="Gonzalez-Bertolin B."/>
            <person name="Monzon S."/>
            <person name="Zaballos A."/>
            <person name="Jimenez P."/>
            <person name="Dekumyoy P."/>
            <person name="Varona S."/>
            <person name="Cuesta I."/>
            <person name="Sumanam S."/>
            <person name="Adisakwattana P."/>
            <person name="Gasser R.B."/>
            <person name="Hernandez-Gonzalez A."/>
            <person name="Young N.D."/>
            <person name="Perteguer M.J."/>
        </authorList>
    </citation>
    <scope>NUCLEOTIDE SEQUENCE [LARGE SCALE GENOMIC DNA]</scope>
    <source>
        <strain evidence="11">AL3</strain>
        <tissue evidence="11">Liver</tissue>
    </source>
</reference>
<dbReference type="PROSITE" id="PS00109">
    <property type="entry name" value="PROTEIN_KINASE_TYR"/>
    <property type="match status" value="1"/>
</dbReference>
<evidence type="ECO:0000256" key="7">
    <source>
        <dbReference type="ARBA" id="ARBA00022777"/>
    </source>
</evidence>
<gene>
    <name evidence="11" type="ORF">AB6A40_000705</name>
</gene>
<dbReference type="Proteomes" id="UP001608902">
    <property type="component" value="Unassembled WGS sequence"/>
</dbReference>
<evidence type="ECO:0000256" key="5">
    <source>
        <dbReference type="ARBA" id="ARBA00022694"/>
    </source>
</evidence>
<keyword evidence="3" id="KW-0723">Serine/threonine-protein kinase</keyword>
<dbReference type="PANTHER" id="PTHR12209:SF0">
    <property type="entry name" value="EKC_KEOPS COMPLEX SUBUNIT TP53RK"/>
    <property type="match status" value="1"/>
</dbReference>
<keyword evidence="4" id="KW-0808">Transferase</keyword>
<comment type="catalytic activity">
    <reaction evidence="9">
        <text>L-threonyl-[protein] + ATP = O-phospho-L-threonyl-[protein] + ADP + H(+)</text>
        <dbReference type="Rhea" id="RHEA:46608"/>
        <dbReference type="Rhea" id="RHEA-COMP:11060"/>
        <dbReference type="Rhea" id="RHEA-COMP:11605"/>
        <dbReference type="ChEBI" id="CHEBI:15378"/>
        <dbReference type="ChEBI" id="CHEBI:30013"/>
        <dbReference type="ChEBI" id="CHEBI:30616"/>
        <dbReference type="ChEBI" id="CHEBI:61977"/>
        <dbReference type="ChEBI" id="CHEBI:456216"/>
        <dbReference type="EC" id="2.7.11.1"/>
    </reaction>
</comment>
<keyword evidence="8" id="KW-0067">ATP-binding</keyword>
<keyword evidence="5" id="KW-0819">tRNA processing</keyword>
<organism evidence="11 12">
    <name type="scientific">Gnathostoma spinigerum</name>
    <dbReference type="NCBI Taxonomy" id="75299"/>
    <lineage>
        <taxon>Eukaryota</taxon>
        <taxon>Metazoa</taxon>
        <taxon>Ecdysozoa</taxon>
        <taxon>Nematoda</taxon>
        <taxon>Chromadorea</taxon>
        <taxon>Rhabditida</taxon>
        <taxon>Spirurina</taxon>
        <taxon>Gnathostomatomorpha</taxon>
        <taxon>Gnathostomatoidea</taxon>
        <taxon>Gnathostomatidae</taxon>
        <taxon>Gnathostoma</taxon>
    </lineage>
</organism>
<dbReference type="GO" id="GO:0005524">
    <property type="term" value="F:ATP binding"/>
    <property type="evidence" value="ECO:0007669"/>
    <property type="project" value="UniProtKB-KW"/>
</dbReference>
<name>A0ABD6E4P5_9BILA</name>
<dbReference type="GO" id="GO:0004674">
    <property type="term" value="F:protein serine/threonine kinase activity"/>
    <property type="evidence" value="ECO:0007669"/>
    <property type="project" value="UniProtKB-KW"/>
</dbReference>
<evidence type="ECO:0000256" key="1">
    <source>
        <dbReference type="ARBA" id="ARBA00010630"/>
    </source>
</evidence>
<dbReference type="InterPro" id="IPR011009">
    <property type="entry name" value="Kinase-like_dom_sf"/>
</dbReference>
<dbReference type="PANTHER" id="PTHR12209">
    <property type="entry name" value="NON-SPECIFIC SERINE/THREONINE PROTEIN KINASE"/>
    <property type="match status" value="1"/>
</dbReference>
<sequence>MSDDTAESSVAPHPSYQRFRSSDDKVLVKQGAEARLHKCIFLGRPAILKERFCKKYRHPVLDEQLTKTRIKAELKAICKCKTIGVDVPAVLFVDSGKNEFIMEEIPGELTAREFIEESRGKDNFHEVVGDFSFRMGGIIAKMHQAGVMHGDLTTSNVMLRNRDPSRVVFVDFGLSEGNATVEHKGVDLYVLERAISSTHFDSEFIFANILKGYETFSKKQYLNVFKKLEEIRRRGRKREMMVT</sequence>
<dbReference type="SUPFAM" id="SSF56112">
    <property type="entry name" value="Protein kinase-like (PK-like)"/>
    <property type="match status" value="1"/>
</dbReference>
<evidence type="ECO:0000256" key="6">
    <source>
        <dbReference type="ARBA" id="ARBA00022741"/>
    </source>
</evidence>
<protein>
    <recommendedName>
        <fullName evidence="2">non-specific serine/threonine protein kinase</fullName>
        <ecNumber evidence="2">2.7.11.1</ecNumber>
    </recommendedName>
</protein>
<comment type="caution">
    <text evidence="11">The sequence shown here is derived from an EMBL/GenBank/DDBJ whole genome shotgun (WGS) entry which is preliminary data.</text>
</comment>
<evidence type="ECO:0000256" key="2">
    <source>
        <dbReference type="ARBA" id="ARBA00012513"/>
    </source>
</evidence>
<comment type="catalytic activity">
    <reaction evidence="10">
        <text>L-seryl-[protein] + ATP = O-phospho-L-seryl-[protein] + ADP + H(+)</text>
        <dbReference type="Rhea" id="RHEA:17989"/>
        <dbReference type="Rhea" id="RHEA-COMP:9863"/>
        <dbReference type="Rhea" id="RHEA-COMP:11604"/>
        <dbReference type="ChEBI" id="CHEBI:15378"/>
        <dbReference type="ChEBI" id="CHEBI:29999"/>
        <dbReference type="ChEBI" id="CHEBI:30616"/>
        <dbReference type="ChEBI" id="CHEBI:83421"/>
        <dbReference type="ChEBI" id="CHEBI:456216"/>
        <dbReference type="EC" id="2.7.11.1"/>
    </reaction>
</comment>
<dbReference type="Pfam" id="PF06293">
    <property type="entry name" value="Kdo"/>
    <property type="match status" value="1"/>
</dbReference>
<evidence type="ECO:0000256" key="4">
    <source>
        <dbReference type="ARBA" id="ARBA00022679"/>
    </source>
</evidence>